<dbReference type="InterPro" id="IPR021522">
    <property type="entry name" value="MctB"/>
</dbReference>
<keyword evidence="3" id="KW-1185">Reference proteome</keyword>
<organism evidence="2 3">
    <name type="scientific">Brachybacterium endophyticum</name>
    <dbReference type="NCBI Taxonomy" id="2182385"/>
    <lineage>
        <taxon>Bacteria</taxon>
        <taxon>Bacillati</taxon>
        <taxon>Actinomycetota</taxon>
        <taxon>Actinomycetes</taxon>
        <taxon>Micrococcales</taxon>
        <taxon>Dermabacteraceae</taxon>
        <taxon>Brachybacterium</taxon>
    </lineage>
</organism>
<sequence>MIDFRYHLVSLISVFLALAVGIVLGAGPLRENLGSQLTGQVEQLRTEKDGLRADNESLTSQNDELGAFISRTGPDLVSGTLHGRSTAVVYDDDSVKSPADSVSSLLDEAGADTPVSVKLQGSLWDPSQGRSRAEALTELEKIDGSVVAGAKKGADSNAEALTTVTGTLLTDGSLGAGKRERMWAVLTDARLVAVDGSTRASVDSVVMASAAPDDLAVAGDDSKTSSERTRLLLQAQTGLLQALVDTSIPTVVSGSTPTNDDSAGLLRTVRGDSRFKGVSSGDRLQSPDGPTIAVLALADQVRGTTGSYGTASDAQDRVPEVPGGSGAGDDGGKDTGGNGGGEG</sequence>
<dbReference type="GO" id="GO:0016020">
    <property type="term" value="C:membrane"/>
    <property type="evidence" value="ECO:0007669"/>
    <property type="project" value="InterPro"/>
</dbReference>
<gene>
    <name evidence="2" type="ORF">DEO23_12035</name>
</gene>
<protein>
    <submittedName>
        <fullName evidence="2">Copper transporter</fullName>
    </submittedName>
</protein>
<dbReference type="OrthoDB" id="4350157at2"/>
<feature type="compositionally biased region" description="Polar residues" evidence="1">
    <location>
        <begin position="304"/>
        <end position="313"/>
    </location>
</feature>
<accession>A0A2U2RJ56</accession>
<name>A0A2U2RJ56_9MICO</name>
<dbReference type="GO" id="GO:0055070">
    <property type="term" value="P:copper ion homeostasis"/>
    <property type="evidence" value="ECO:0007669"/>
    <property type="project" value="InterPro"/>
</dbReference>
<feature type="region of interest" description="Disordered" evidence="1">
    <location>
        <begin position="304"/>
        <end position="343"/>
    </location>
</feature>
<feature type="compositionally biased region" description="Gly residues" evidence="1">
    <location>
        <begin position="323"/>
        <end position="343"/>
    </location>
</feature>
<dbReference type="RefSeq" id="WP_109276265.1">
    <property type="nucleotide sequence ID" value="NZ_QFKX01000004.1"/>
</dbReference>
<evidence type="ECO:0000313" key="3">
    <source>
        <dbReference type="Proteomes" id="UP000245590"/>
    </source>
</evidence>
<reference evidence="2 3" key="1">
    <citation type="submission" date="2018-05" db="EMBL/GenBank/DDBJ databases">
        <title>Brachybacterium sp. M1HQ-2T, whole genome shotgun sequence.</title>
        <authorList>
            <person name="Tuo L."/>
        </authorList>
    </citation>
    <scope>NUCLEOTIDE SEQUENCE [LARGE SCALE GENOMIC DNA]</scope>
    <source>
        <strain evidence="2 3">M1HQ-2</strain>
    </source>
</reference>
<evidence type="ECO:0000313" key="2">
    <source>
        <dbReference type="EMBL" id="PWH05909.1"/>
    </source>
</evidence>
<dbReference type="Proteomes" id="UP000245590">
    <property type="component" value="Unassembled WGS sequence"/>
</dbReference>
<comment type="caution">
    <text evidence="2">The sequence shown here is derived from an EMBL/GenBank/DDBJ whole genome shotgun (WGS) entry which is preliminary data.</text>
</comment>
<dbReference type="EMBL" id="QFKX01000004">
    <property type="protein sequence ID" value="PWH05909.1"/>
    <property type="molecule type" value="Genomic_DNA"/>
</dbReference>
<dbReference type="AlphaFoldDB" id="A0A2U2RJ56"/>
<dbReference type="Pfam" id="PF11382">
    <property type="entry name" value="MctB"/>
    <property type="match status" value="1"/>
</dbReference>
<proteinExistence type="predicted"/>
<evidence type="ECO:0000256" key="1">
    <source>
        <dbReference type="SAM" id="MobiDB-lite"/>
    </source>
</evidence>